<name>A0ABZ0ETA1_9BURK</name>
<dbReference type="RefSeq" id="WP_317021881.1">
    <property type="nucleotide sequence ID" value="NZ_CP136513.1"/>
</dbReference>
<dbReference type="EMBL" id="CP136513">
    <property type="protein sequence ID" value="WOD19859.1"/>
    <property type="molecule type" value="Genomic_DNA"/>
</dbReference>
<evidence type="ECO:0000313" key="1">
    <source>
        <dbReference type="EMBL" id="WOD19859.1"/>
    </source>
</evidence>
<organism evidence="1 2">
    <name type="scientific">Paraburkholderia kirstenboschensis</name>
    <dbReference type="NCBI Taxonomy" id="1245436"/>
    <lineage>
        <taxon>Bacteria</taxon>
        <taxon>Pseudomonadati</taxon>
        <taxon>Pseudomonadota</taxon>
        <taxon>Betaproteobacteria</taxon>
        <taxon>Burkholderiales</taxon>
        <taxon>Burkholderiaceae</taxon>
        <taxon>Paraburkholderia</taxon>
    </lineage>
</organism>
<protein>
    <submittedName>
        <fullName evidence="1">Uncharacterized protein</fullName>
    </submittedName>
</protein>
<evidence type="ECO:0000313" key="2">
    <source>
        <dbReference type="Proteomes" id="UP001302652"/>
    </source>
</evidence>
<proteinExistence type="predicted"/>
<accession>A0ABZ0ETA1</accession>
<reference evidence="1 2" key="1">
    <citation type="submission" date="2023-10" db="EMBL/GenBank/DDBJ databases">
        <title>Surface-active antibiotics is a multifunctional adaptation for post-fire microbes.</title>
        <authorList>
            <person name="Liu M.D."/>
            <person name="Du Y."/>
            <person name="Koupaei S.K."/>
            <person name="Kim N.R."/>
            <person name="Zhang W."/>
            <person name="Traxler M.F."/>
        </authorList>
    </citation>
    <scope>NUCLEOTIDE SEQUENCE [LARGE SCALE GENOMIC DNA]</scope>
    <source>
        <strain evidence="1 2">F3</strain>
    </source>
</reference>
<dbReference type="Proteomes" id="UP001302652">
    <property type="component" value="Chromosome 1"/>
</dbReference>
<gene>
    <name evidence="1" type="ORF">RW095_26990</name>
</gene>
<keyword evidence="2" id="KW-1185">Reference proteome</keyword>
<sequence>MLEEPTFDPFQQPPLVHALLVALHTLVVHDSMEVTSEGQTWTLDFVPQIRQIEAALKTAGIDATKPMLAPVHWADDDAPPPADELK</sequence>